<accession>A0A3S3QRJ9</accession>
<keyword evidence="4" id="KW-1185">Reference proteome</keyword>
<dbReference type="OrthoDB" id="5290048at2"/>
<organism evidence="3 4">
    <name type="scientific">Photobacterium chitinilyticum</name>
    <dbReference type="NCBI Taxonomy" id="2485123"/>
    <lineage>
        <taxon>Bacteria</taxon>
        <taxon>Pseudomonadati</taxon>
        <taxon>Pseudomonadota</taxon>
        <taxon>Gammaproteobacteria</taxon>
        <taxon>Vibrionales</taxon>
        <taxon>Vibrionaceae</taxon>
        <taxon>Photobacterium</taxon>
    </lineage>
</organism>
<reference evidence="3 4" key="1">
    <citation type="submission" date="2018-11" db="EMBL/GenBank/DDBJ databases">
        <title>Photobacterium sp. BEI247 sp. nov., a marine bacterium isolated from Yongle Blue Hole in the South China Sea.</title>
        <authorList>
            <person name="Wang X."/>
        </authorList>
    </citation>
    <scope>NUCLEOTIDE SEQUENCE [LARGE SCALE GENOMIC DNA]</scope>
    <source>
        <strain evidence="4">BEI247</strain>
    </source>
</reference>
<comment type="similarity">
    <text evidence="1">Belongs to the peptidase M14 family.</text>
</comment>
<evidence type="ECO:0000313" key="4">
    <source>
        <dbReference type="Proteomes" id="UP000287563"/>
    </source>
</evidence>
<dbReference type="GO" id="GO:0008270">
    <property type="term" value="F:zinc ion binding"/>
    <property type="evidence" value="ECO:0007669"/>
    <property type="project" value="InterPro"/>
</dbReference>
<comment type="caution">
    <text evidence="1">Lacks conserved residue(s) required for the propagation of feature annotation.</text>
</comment>
<dbReference type="CDD" id="cd06231">
    <property type="entry name" value="M14_REP34-like"/>
    <property type="match status" value="1"/>
</dbReference>
<feature type="domain" description="Peptidase M14" evidence="2">
    <location>
        <begin position="30"/>
        <end position="309"/>
    </location>
</feature>
<evidence type="ECO:0000259" key="2">
    <source>
        <dbReference type="PROSITE" id="PS52035"/>
    </source>
</evidence>
<sequence length="309" mass="34135">MSSSHRYPIGISGQKWSDKERATWLDQVTIKRSYQKEVVTKLTPLGQHFDLLQYGALSYDTERYPLFAIKTRNWDSNKPTVLITGGVHGYETSGVHGAIQFAATEADNYSDTFNIVVAPCVSPWGYETINRWNPNAVDPNRSFYQNSPSEESAGLMQLVESLGGDILAHIDLHETTDTDELEFRPALAARDGIDYDKGMVPDGFYLVGDTDNPQDQFQKAIIESVRKVTHIAPPDGEGKIIGEAITQEGVINYPTKKLGLCSGLTNCTFGTTTEVYPDSPRVTAQECNDAQVAAVKGALDYMLSVTQRQ</sequence>
<dbReference type="Pfam" id="PF00246">
    <property type="entry name" value="Peptidase_M14"/>
    <property type="match status" value="1"/>
</dbReference>
<dbReference type="GO" id="GO:0006508">
    <property type="term" value="P:proteolysis"/>
    <property type="evidence" value="ECO:0007669"/>
    <property type="project" value="InterPro"/>
</dbReference>
<dbReference type="Proteomes" id="UP000287563">
    <property type="component" value="Unassembled WGS sequence"/>
</dbReference>
<dbReference type="SUPFAM" id="SSF53187">
    <property type="entry name" value="Zn-dependent exopeptidases"/>
    <property type="match status" value="1"/>
</dbReference>
<dbReference type="PROSITE" id="PS52035">
    <property type="entry name" value="PEPTIDASE_M14"/>
    <property type="match status" value="1"/>
</dbReference>
<dbReference type="Gene3D" id="3.40.630.10">
    <property type="entry name" value="Zn peptidases"/>
    <property type="match status" value="1"/>
</dbReference>
<evidence type="ECO:0000313" key="3">
    <source>
        <dbReference type="EMBL" id="RWX57101.1"/>
    </source>
</evidence>
<dbReference type="EMBL" id="RJLM01000001">
    <property type="protein sequence ID" value="RWX57101.1"/>
    <property type="molecule type" value="Genomic_DNA"/>
</dbReference>
<dbReference type="RefSeq" id="WP_128782409.1">
    <property type="nucleotide sequence ID" value="NZ_RJLM01000001.1"/>
</dbReference>
<evidence type="ECO:0000256" key="1">
    <source>
        <dbReference type="PROSITE-ProRule" id="PRU01379"/>
    </source>
</evidence>
<gene>
    <name evidence="3" type="ORF">EDI28_03435</name>
</gene>
<protein>
    <submittedName>
        <fullName evidence="3">DUF2817 domain-containing protein</fullName>
    </submittedName>
</protein>
<dbReference type="AlphaFoldDB" id="A0A3S3QRJ9"/>
<dbReference type="GO" id="GO:0004181">
    <property type="term" value="F:metallocarboxypeptidase activity"/>
    <property type="evidence" value="ECO:0007669"/>
    <property type="project" value="InterPro"/>
</dbReference>
<proteinExistence type="inferred from homology"/>
<name>A0A3S3QRJ9_9GAMM</name>
<dbReference type="InterPro" id="IPR000834">
    <property type="entry name" value="Peptidase_M14"/>
</dbReference>
<comment type="caution">
    <text evidence="3">The sequence shown here is derived from an EMBL/GenBank/DDBJ whole genome shotgun (WGS) entry which is preliminary data.</text>
</comment>